<comment type="caution">
    <text evidence="1">The sequence shown here is derived from an EMBL/GenBank/DDBJ whole genome shotgun (WGS) entry which is preliminary data.</text>
</comment>
<dbReference type="EMBL" id="ATIR01000044">
    <property type="protein sequence ID" value="EPI08745.1"/>
    <property type="molecule type" value="Genomic_DNA"/>
</dbReference>
<proteinExistence type="predicted"/>
<dbReference type="RefSeq" id="WP_010825649.1">
    <property type="nucleotide sequence ID" value="NZ_KE351874.1"/>
</dbReference>
<organism evidence="1 2">
    <name type="scientific">Enterococcus faecalis RP2S-4</name>
    <dbReference type="NCBI Taxonomy" id="1244145"/>
    <lineage>
        <taxon>Bacteria</taxon>
        <taxon>Bacillati</taxon>
        <taxon>Bacillota</taxon>
        <taxon>Bacilli</taxon>
        <taxon>Lactobacillales</taxon>
        <taxon>Enterococcaceae</taxon>
        <taxon>Enterococcus</taxon>
    </lineage>
</organism>
<protein>
    <submittedName>
        <fullName evidence="1">Uncharacterized protein</fullName>
    </submittedName>
</protein>
<evidence type="ECO:0000313" key="1">
    <source>
        <dbReference type="EMBL" id="EPI08745.1"/>
    </source>
</evidence>
<reference evidence="1 2" key="1">
    <citation type="submission" date="2013-06" db="EMBL/GenBank/DDBJ databases">
        <authorList>
            <person name="Weinstock G."/>
            <person name="Sodergren E."/>
            <person name="Lobos E.A."/>
            <person name="Fulton L."/>
            <person name="Fulton R."/>
            <person name="Courtney L."/>
            <person name="Fronick C."/>
            <person name="O'Laughlin M."/>
            <person name="Godfrey J."/>
            <person name="Wilson R.M."/>
            <person name="Miner T."/>
            <person name="Farmer C."/>
            <person name="Delehaunty K."/>
            <person name="Cordes M."/>
            <person name="Minx P."/>
            <person name="Tomlinson C."/>
            <person name="Chen J."/>
            <person name="Wollam A."/>
            <person name="Pepin K.H."/>
            <person name="Bhonagiri V."/>
            <person name="Zhang X."/>
            <person name="Warren W."/>
            <person name="Mitreva M."/>
            <person name="Mardis E.R."/>
            <person name="Wilson R.K."/>
        </authorList>
    </citation>
    <scope>NUCLEOTIDE SEQUENCE [LARGE SCALE GENOMIC DNA]</scope>
    <source>
        <strain evidence="1 2">RP2S-4</strain>
    </source>
</reference>
<dbReference type="Proteomes" id="UP000015750">
    <property type="component" value="Unassembled WGS sequence"/>
</dbReference>
<sequence length="41" mass="4880">MDKKSSLREKYKASVKQRKEELLIGLRPQDKKAVENIKHKK</sequence>
<name>A0ABC9TJF0_ENTFL</name>
<evidence type="ECO:0000313" key="2">
    <source>
        <dbReference type="Proteomes" id="UP000015750"/>
    </source>
</evidence>
<accession>A0ABC9TJF0</accession>
<gene>
    <name evidence="1" type="ORF">D358_01520</name>
</gene>
<dbReference type="AlphaFoldDB" id="A0ABC9TJF0"/>